<accession>A0A4P6XPT2</accession>
<protein>
    <submittedName>
        <fullName evidence="1">Uncharacterized protein</fullName>
    </submittedName>
</protein>
<reference evidence="2" key="1">
    <citation type="submission" date="2019-03" db="EMBL/GenBank/DDBJ databases">
        <title>Snf2 controls pulcherriminic acid biosynthesis and connects pigmentation and antifungal activity of the yeast Metschnikowia pulcherrima.</title>
        <authorList>
            <person name="Gore-Lloyd D."/>
            <person name="Sumann I."/>
            <person name="Brachmann A.O."/>
            <person name="Schneeberger K."/>
            <person name="Ortiz-Merino R.A."/>
            <person name="Moreno-Beltran M."/>
            <person name="Schlaefli M."/>
            <person name="Kirner P."/>
            <person name="Santos Kron A."/>
            <person name="Wolfe K.H."/>
            <person name="Piel J."/>
            <person name="Ahrens C.H."/>
            <person name="Henk D."/>
            <person name="Freimoser F.M."/>
        </authorList>
    </citation>
    <scope>NUCLEOTIDE SEQUENCE [LARGE SCALE GENOMIC DNA]</scope>
    <source>
        <strain evidence="2">APC 1.2</strain>
    </source>
</reference>
<dbReference type="AlphaFoldDB" id="A0A4P6XPT2"/>
<gene>
    <name evidence="1" type="ORF">METSCH_D04610</name>
</gene>
<organism evidence="1 2">
    <name type="scientific">Metschnikowia aff. pulcherrima</name>
    <dbReference type="NCBI Taxonomy" id="2163413"/>
    <lineage>
        <taxon>Eukaryota</taxon>
        <taxon>Fungi</taxon>
        <taxon>Dikarya</taxon>
        <taxon>Ascomycota</taxon>
        <taxon>Saccharomycotina</taxon>
        <taxon>Pichiomycetes</taxon>
        <taxon>Metschnikowiaceae</taxon>
        <taxon>Metschnikowia</taxon>
    </lineage>
</organism>
<proteinExistence type="predicted"/>
<keyword evidence="2" id="KW-1185">Reference proteome</keyword>
<dbReference type="Proteomes" id="UP000292447">
    <property type="component" value="Chromosome IV"/>
</dbReference>
<evidence type="ECO:0000313" key="2">
    <source>
        <dbReference type="Proteomes" id="UP000292447"/>
    </source>
</evidence>
<sequence length="160" mass="17377">MVMPRGFAPNYILVATSERAGRKSRTVRNTPARTPATGAENAIVAVPNKHLRVIRCAPARAHLSTLQSPRASCYSANHNPRLGPHDPAVLILNSRGANSRNTSALKAQGRVKDNVTALVTYTRNTLKSDFYFLFFAATTRAAPGCQDNHSPYQVQANFCG</sequence>
<dbReference type="EMBL" id="CP034459">
    <property type="protein sequence ID" value="QBM89390.1"/>
    <property type="molecule type" value="Genomic_DNA"/>
</dbReference>
<evidence type="ECO:0000313" key="1">
    <source>
        <dbReference type="EMBL" id="QBM89390.1"/>
    </source>
</evidence>
<name>A0A4P6XPT2_9ASCO</name>